<evidence type="ECO:0000313" key="10">
    <source>
        <dbReference type="RefSeq" id="XP_006823580.1"/>
    </source>
</evidence>
<evidence type="ECO:0000256" key="4">
    <source>
        <dbReference type="ARBA" id="ARBA00022989"/>
    </source>
</evidence>
<dbReference type="Proteomes" id="UP000694865">
    <property type="component" value="Unplaced"/>
</dbReference>
<gene>
    <name evidence="10" type="primary">LOC100374045</name>
</gene>
<feature type="domain" description="L-type lectin-like" evidence="8">
    <location>
        <begin position="33"/>
        <end position="249"/>
    </location>
</feature>
<dbReference type="InterPro" id="IPR005052">
    <property type="entry name" value="Lectin_leg"/>
</dbReference>
<keyword evidence="3 7" id="KW-0732">Signal</keyword>
<keyword evidence="5 6" id="KW-0472">Membrane</keyword>
<feature type="signal peptide" evidence="7">
    <location>
        <begin position="1"/>
        <end position="21"/>
    </location>
</feature>
<feature type="transmembrane region" description="Helical" evidence="6">
    <location>
        <begin position="296"/>
        <end position="318"/>
    </location>
</feature>
<evidence type="ECO:0000256" key="6">
    <source>
        <dbReference type="SAM" id="Phobius"/>
    </source>
</evidence>
<evidence type="ECO:0000313" key="9">
    <source>
        <dbReference type="Proteomes" id="UP000694865"/>
    </source>
</evidence>
<proteinExistence type="predicted"/>
<dbReference type="Pfam" id="PF03388">
    <property type="entry name" value="Lectin_leg-like"/>
    <property type="match status" value="1"/>
</dbReference>
<dbReference type="PROSITE" id="PS51328">
    <property type="entry name" value="L_LECTIN_LIKE"/>
    <property type="match status" value="1"/>
</dbReference>
<evidence type="ECO:0000256" key="1">
    <source>
        <dbReference type="ARBA" id="ARBA00004479"/>
    </source>
</evidence>
<evidence type="ECO:0000256" key="5">
    <source>
        <dbReference type="ARBA" id="ARBA00023136"/>
    </source>
</evidence>
<dbReference type="InterPro" id="IPR013320">
    <property type="entry name" value="ConA-like_dom_sf"/>
</dbReference>
<dbReference type="Gene3D" id="2.60.120.200">
    <property type="match status" value="1"/>
</dbReference>
<dbReference type="InterPro" id="IPR051136">
    <property type="entry name" value="Intracellular_Lectin-GPT"/>
</dbReference>
<sequence>MATFMGCVHVVLVFLTFSVFCTDSRERDLNPRDYLKREHSLVKPYTGSGMNIPLWDFLGSTMVTNNYIRLTADRQTQNGAIWNKIPLYVRDWELHVHFKVHGKGRGTLFGDGFGIWYVKDRMEQGNVFGNKDHFKGLGIFIDTYSNHNGPHNHRHPYLSAQVNNGTWAYDHDRDGTHTEVAGCEALGLRNVDHDTTLAVRYSQDRLTVMLDIDAQTTLLLHDVLGHKFHFFLFHYSDNHDIISMKLYELEVSKAEKDGDVDYTQIDPQADFFAPPRDHVDDPSGAFKNVSLSWGKLILLIFCICLGALVCIIVGVVIFQKKQEQNRKRFY</sequence>
<dbReference type="GeneID" id="100374045"/>
<keyword evidence="4 6" id="KW-1133">Transmembrane helix</keyword>
<evidence type="ECO:0000256" key="7">
    <source>
        <dbReference type="SAM" id="SignalP"/>
    </source>
</evidence>
<protein>
    <submittedName>
        <fullName evidence="10">Vesicular integral-membrane protein VIP36-like</fullName>
    </submittedName>
</protein>
<name>A0ABM0MU89_SACKO</name>
<evidence type="ECO:0000259" key="8">
    <source>
        <dbReference type="PROSITE" id="PS51328"/>
    </source>
</evidence>
<evidence type="ECO:0000256" key="2">
    <source>
        <dbReference type="ARBA" id="ARBA00022692"/>
    </source>
</evidence>
<dbReference type="PANTHER" id="PTHR12223">
    <property type="entry name" value="VESICULAR MANNOSE-BINDING LECTIN"/>
    <property type="match status" value="1"/>
</dbReference>
<dbReference type="PANTHER" id="PTHR12223:SF45">
    <property type="entry name" value="RE50040P"/>
    <property type="match status" value="1"/>
</dbReference>
<dbReference type="SUPFAM" id="SSF49899">
    <property type="entry name" value="Concanavalin A-like lectins/glucanases"/>
    <property type="match status" value="1"/>
</dbReference>
<dbReference type="RefSeq" id="XP_006823580.1">
    <property type="nucleotide sequence ID" value="XM_006823517.1"/>
</dbReference>
<accession>A0ABM0MU89</accession>
<feature type="chain" id="PRO_5046927393" evidence="7">
    <location>
        <begin position="22"/>
        <end position="330"/>
    </location>
</feature>
<keyword evidence="2 6" id="KW-0812">Transmembrane</keyword>
<keyword evidence="9" id="KW-1185">Reference proteome</keyword>
<evidence type="ECO:0000256" key="3">
    <source>
        <dbReference type="ARBA" id="ARBA00022729"/>
    </source>
</evidence>
<organism evidence="9 10">
    <name type="scientific">Saccoglossus kowalevskii</name>
    <name type="common">Acorn worm</name>
    <dbReference type="NCBI Taxonomy" id="10224"/>
    <lineage>
        <taxon>Eukaryota</taxon>
        <taxon>Metazoa</taxon>
        <taxon>Hemichordata</taxon>
        <taxon>Enteropneusta</taxon>
        <taxon>Harrimaniidae</taxon>
        <taxon>Saccoglossus</taxon>
    </lineage>
</organism>
<reference evidence="10" key="1">
    <citation type="submission" date="2025-08" db="UniProtKB">
        <authorList>
            <consortium name="RefSeq"/>
        </authorList>
    </citation>
    <scope>IDENTIFICATION</scope>
    <source>
        <tissue evidence="10">Testes</tissue>
    </source>
</reference>
<comment type="subcellular location">
    <subcellularLocation>
        <location evidence="1">Membrane</location>
        <topology evidence="1">Single-pass type I membrane protein</topology>
    </subcellularLocation>
</comment>